<dbReference type="EMBL" id="JAGKQM010000002">
    <property type="protein sequence ID" value="KAH0938608.1"/>
    <property type="molecule type" value="Genomic_DNA"/>
</dbReference>
<keyword evidence="1" id="KW-0472">Membrane</keyword>
<accession>A0ABQ8EAB8</accession>
<evidence type="ECO:0000313" key="2">
    <source>
        <dbReference type="EMBL" id="KAH0938608.1"/>
    </source>
</evidence>
<dbReference type="Proteomes" id="UP000824890">
    <property type="component" value="Unassembled WGS sequence"/>
</dbReference>
<gene>
    <name evidence="2" type="ORF">HID58_006069</name>
</gene>
<name>A0ABQ8EAB8_BRANA</name>
<sequence length="213" mass="24017">MYNQDALPTFKCGCSVSKRPGTSDAVGVDMLLLNSRAIMMPGHRPYTKSIRHGFKKLAKLAHQHFNKLTLLKTKAQEMLKNNEITNPVATMNLDLGTCSLPFANAIHNLPKVFNFLKFFLYFQQATAWIGFSLIFIIKLLSAVSNVKLTSSTEIHSSIAIRFTFLAKFIEITTPPTTIFTELFRQPSMTMPRQLPYSHLFSFEEGSQSFDTVA</sequence>
<reference evidence="2 3" key="1">
    <citation type="submission" date="2021-05" db="EMBL/GenBank/DDBJ databases">
        <title>Genome Assembly of Synthetic Allotetraploid Brassica napus Reveals Homoeologous Exchanges between Subgenomes.</title>
        <authorList>
            <person name="Davis J.T."/>
        </authorList>
    </citation>
    <scope>NUCLEOTIDE SEQUENCE [LARGE SCALE GENOMIC DNA]</scope>
    <source>
        <strain evidence="3">cv. Da-Ae</strain>
        <tissue evidence="2">Seedling</tissue>
    </source>
</reference>
<keyword evidence="1" id="KW-1133">Transmembrane helix</keyword>
<feature type="transmembrane region" description="Helical" evidence="1">
    <location>
        <begin position="118"/>
        <end position="140"/>
    </location>
</feature>
<protein>
    <submittedName>
        <fullName evidence="2">Uncharacterized protein</fullName>
    </submittedName>
</protein>
<keyword evidence="1" id="KW-0812">Transmembrane</keyword>
<evidence type="ECO:0000256" key="1">
    <source>
        <dbReference type="SAM" id="Phobius"/>
    </source>
</evidence>
<comment type="caution">
    <text evidence="2">The sequence shown here is derived from an EMBL/GenBank/DDBJ whole genome shotgun (WGS) entry which is preliminary data.</text>
</comment>
<proteinExistence type="predicted"/>
<evidence type="ECO:0000313" key="3">
    <source>
        <dbReference type="Proteomes" id="UP000824890"/>
    </source>
</evidence>
<organism evidence="2 3">
    <name type="scientific">Brassica napus</name>
    <name type="common">Rape</name>
    <dbReference type="NCBI Taxonomy" id="3708"/>
    <lineage>
        <taxon>Eukaryota</taxon>
        <taxon>Viridiplantae</taxon>
        <taxon>Streptophyta</taxon>
        <taxon>Embryophyta</taxon>
        <taxon>Tracheophyta</taxon>
        <taxon>Spermatophyta</taxon>
        <taxon>Magnoliopsida</taxon>
        <taxon>eudicotyledons</taxon>
        <taxon>Gunneridae</taxon>
        <taxon>Pentapetalae</taxon>
        <taxon>rosids</taxon>
        <taxon>malvids</taxon>
        <taxon>Brassicales</taxon>
        <taxon>Brassicaceae</taxon>
        <taxon>Brassiceae</taxon>
        <taxon>Brassica</taxon>
    </lineage>
</organism>
<keyword evidence="3" id="KW-1185">Reference proteome</keyword>